<name>A0A2G9R6B7_AQUCT</name>
<protein>
    <submittedName>
        <fullName evidence="1">Uncharacterized protein</fullName>
    </submittedName>
</protein>
<sequence>FCNWEPIPLPAQPGLIGCAALQAPSAGGISADIGDCSVLWDVLLPCHDWELHSYQGCTFGRLSSHTGLGCHGPLMSD</sequence>
<evidence type="ECO:0000313" key="1">
    <source>
        <dbReference type="EMBL" id="PIO23427.1"/>
    </source>
</evidence>
<dbReference type="AlphaFoldDB" id="A0A2G9R6B7"/>
<gene>
    <name evidence="1" type="ORF">AB205_0184170</name>
</gene>
<feature type="non-terminal residue" evidence="1">
    <location>
        <position position="77"/>
    </location>
</feature>
<organism evidence="1">
    <name type="scientific">Aquarana catesbeiana</name>
    <name type="common">American bullfrog</name>
    <name type="synonym">Rana catesbeiana</name>
    <dbReference type="NCBI Taxonomy" id="8400"/>
    <lineage>
        <taxon>Eukaryota</taxon>
        <taxon>Metazoa</taxon>
        <taxon>Chordata</taxon>
        <taxon>Craniata</taxon>
        <taxon>Vertebrata</taxon>
        <taxon>Euteleostomi</taxon>
        <taxon>Amphibia</taxon>
        <taxon>Batrachia</taxon>
        <taxon>Anura</taxon>
        <taxon>Neobatrachia</taxon>
        <taxon>Ranoidea</taxon>
        <taxon>Ranidae</taxon>
        <taxon>Aquarana</taxon>
    </lineage>
</organism>
<feature type="non-terminal residue" evidence="1">
    <location>
        <position position="1"/>
    </location>
</feature>
<proteinExistence type="predicted"/>
<accession>A0A2G9R6B7</accession>
<dbReference type="EMBL" id="KV966983">
    <property type="protein sequence ID" value="PIO23427.1"/>
    <property type="molecule type" value="Genomic_DNA"/>
</dbReference>
<reference evidence="1" key="1">
    <citation type="submission" date="2017-08" db="EMBL/GenBank/DDBJ databases">
        <title>Assembly of the North American Bullfrog Genome.</title>
        <authorList>
            <person name="Warren R.L."/>
            <person name="Vandervalk B.P."/>
            <person name="Kucuk E."/>
            <person name="Birol I."/>
            <person name="Helbing C."/>
            <person name="Pandoh P."/>
            <person name="Behsaz B."/>
            <person name="Mohamadi H."/>
            <person name="Chu J."/>
            <person name="Jackman S."/>
            <person name="Hammond S.A."/>
            <person name="Veldhoen N."/>
            <person name="Kirk H."/>
            <person name="Zhao Y."/>
            <person name="Coope R."/>
            <person name="Pleasance S."/>
            <person name="Moore R."/>
            <person name="Holt R."/>
        </authorList>
    </citation>
    <scope>NUCLEOTIDE SEQUENCE</scope>
    <source>
        <strain evidence="1">Bruno</strain>
        <tissue evidence="1">Liver</tissue>
    </source>
</reference>